<evidence type="ECO:0000256" key="3">
    <source>
        <dbReference type="RuleBase" id="RU004508"/>
    </source>
</evidence>
<dbReference type="Gene3D" id="3.90.1150.10">
    <property type="entry name" value="Aspartate Aminotransferase, domain 1"/>
    <property type="match status" value="1"/>
</dbReference>
<dbReference type="InterPro" id="IPR015421">
    <property type="entry name" value="PyrdxlP-dep_Trfase_major"/>
</dbReference>
<reference evidence="4" key="2">
    <citation type="submission" date="2021-08" db="EMBL/GenBank/DDBJ databases">
        <authorList>
            <person name="Tani A."/>
            <person name="Ola A."/>
            <person name="Ogura Y."/>
            <person name="Katsura K."/>
            <person name="Hayashi T."/>
        </authorList>
    </citation>
    <scope>NUCLEOTIDE SEQUENCE</scope>
    <source>
        <strain evidence="4">LMG 23639</strain>
    </source>
</reference>
<dbReference type="PIRSF" id="PIRSF000390">
    <property type="entry name" value="PLP_StrS"/>
    <property type="match status" value="1"/>
</dbReference>
<dbReference type="CDD" id="cd00616">
    <property type="entry name" value="AHBA_syn"/>
    <property type="match status" value="1"/>
</dbReference>
<gene>
    <name evidence="4" type="primary">fdtB</name>
    <name evidence="4" type="ORF">AOPFMNJM_0387</name>
</gene>
<dbReference type="PANTHER" id="PTHR30244">
    <property type="entry name" value="TRANSAMINASE"/>
    <property type="match status" value="1"/>
</dbReference>
<comment type="similarity">
    <text evidence="2 3">Belongs to the DegT/DnrJ/EryC1 family.</text>
</comment>
<keyword evidence="1 3" id="KW-0663">Pyridoxal phosphate</keyword>
<protein>
    <submittedName>
        <fullName evidence="4">dTDP-3-amino-3,6-dideoxy-alpha-D-galactopyranose transaminase</fullName>
    </submittedName>
</protein>
<dbReference type="InterPro" id="IPR015424">
    <property type="entry name" value="PyrdxlP-dep_Trfase"/>
</dbReference>
<keyword evidence="5" id="KW-1185">Reference proteome</keyword>
<comment type="caution">
    <text evidence="4">The sequence shown here is derived from an EMBL/GenBank/DDBJ whole genome shotgun (WGS) entry which is preliminary data.</text>
</comment>
<dbReference type="SUPFAM" id="SSF53383">
    <property type="entry name" value="PLP-dependent transferases"/>
    <property type="match status" value="1"/>
</dbReference>
<dbReference type="Gene3D" id="3.40.640.10">
    <property type="entry name" value="Type I PLP-dependent aspartate aminotransferase-like (Major domain)"/>
    <property type="match status" value="1"/>
</dbReference>
<sequence length="362" mass="36655">MIPQAAPARRIARFRRQVDEAVAAVLGGEAYVLGAPVEGFEAAFARFCGAGHCVGVASGTDAIALALRALGIGPGDEVIVPALTFAGTAQAVLHCGAQPRLVDVDPRSRCIDPAAAEAAITPRTAAIVPVHLFGHPADMPALTALAGRHGLAVVEDCAQSHGASLGGRPLGSFGNAAATSFYPTKNLGGVGDGGAVTTDDPALAARLRALRYYGFAGPERLSLGIGFNSRLDALQAAILGALLPHLADGNAERRAIAADYRARLDLDGLGLPPEGEGSVYHQFAVTHPRRDALAAHLAAAGIGTAVHYAPGLHRHPAFLEAAAGPLPVTEALSASLLSLPIQPEVAAGAPEAVARALAGFAS</sequence>
<evidence type="ECO:0000256" key="1">
    <source>
        <dbReference type="ARBA" id="ARBA00022898"/>
    </source>
</evidence>
<dbReference type="Proteomes" id="UP001055102">
    <property type="component" value="Unassembled WGS sequence"/>
</dbReference>
<dbReference type="RefSeq" id="WP_238273818.1">
    <property type="nucleotide sequence ID" value="NZ_BPQR01000006.1"/>
</dbReference>
<proteinExistence type="inferred from homology"/>
<reference evidence="4" key="1">
    <citation type="journal article" date="2021" name="Front. Microbiol.">
        <title>Comprehensive Comparative Genomics and Phenotyping of Methylobacterium Species.</title>
        <authorList>
            <person name="Alessa O."/>
            <person name="Ogura Y."/>
            <person name="Fujitani Y."/>
            <person name="Takami H."/>
            <person name="Hayashi T."/>
            <person name="Sahin N."/>
            <person name="Tani A."/>
        </authorList>
    </citation>
    <scope>NUCLEOTIDE SEQUENCE</scope>
    <source>
        <strain evidence="4">LMG 23639</strain>
    </source>
</reference>
<accession>A0ABQ4STU1</accession>
<dbReference type="EMBL" id="BPQR01000006">
    <property type="protein sequence ID" value="GJE05091.1"/>
    <property type="molecule type" value="Genomic_DNA"/>
</dbReference>
<dbReference type="InterPro" id="IPR000653">
    <property type="entry name" value="DegT/StrS_aminotransferase"/>
</dbReference>
<evidence type="ECO:0000256" key="2">
    <source>
        <dbReference type="ARBA" id="ARBA00037999"/>
    </source>
</evidence>
<evidence type="ECO:0000313" key="4">
    <source>
        <dbReference type="EMBL" id="GJE05091.1"/>
    </source>
</evidence>
<evidence type="ECO:0000313" key="5">
    <source>
        <dbReference type="Proteomes" id="UP001055102"/>
    </source>
</evidence>
<dbReference type="PANTHER" id="PTHR30244:SF36">
    <property type="entry name" value="3-OXO-GLUCOSE-6-PHOSPHATE:GLUTAMATE AMINOTRANSFERASE"/>
    <property type="match status" value="1"/>
</dbReference>
<dbReference type="InterPro" id="IPR015422">
    <property type="entry name" value="PyrdxlP-dep_Trfase_small"/>
</dbReference>
<name>A0ABQ4STU1_9HYPH</name>
<organism evidence="4 5">
    <name type="scientific">Methylobacterium jeotgali</name>
    <dbReference type="NCBI Taxonomy" id="381630"/>
    <lineage>
        <taxon>Bacteria</taxon>
        <taxon>Pseudomonadati</taxon>
        <taxon>Pseudomonadota</taxon>
        <taxon>Alphaproteobacteria</taxon>
        <taxon>Hyphomicrobiales</taxon>
        <taxon>Methylobacteriaceae</taxon>
        <taxon>Methylobacterium</taxon>
    </lineage>
</organism>
<dbReference type="Pfam" id="PF01041">
    <property type="entry name" value="DegT_DnrJ_EryC1"/>
    <property type="match status" value="1"/>
</dbReference>